<dbReference type="AlphaFoldDB" id="A0A177T6E8"/>
<organism evidence="1 2">
    <name type="scientific">Tilletia indica</name>
    <dbReference type="NCBI Taxonomy" id="43049"/>
    <lineage>
        <taxon>Eukaryota</taxon>
        <taxon>Fungi</taxon>
        <taxon>Dikarya</taxon>
        <taxon>Basidiomycota</taxon>
        <taxon>Ustilaginomycotina</taxon>
        <taxon>Exobasidiomycetes</taxon>
        <taxon>Tilletiales</taxon>
        <taxon>Tilletiaceae</taxon>
        <taxon>Tilletia</taxon>
    </lineage>
</organism>
<keyword evidence="2" id="KW-1185">Reference proteome</keyword>
<evidence type="ECO:0000313" key="2">
    <source>
        <dbReference type="Proteomes" id="UP000077521"/>
    </source>
</evidence>
<protein>
    <submittedName>
        <fullName evidence="1">Uncharacterized protein</fullName>
    </submittedName>
</protein>
<gene>
    <name evidence="1" type="ORF">A4X13_0g7956</name>
</gene>
<dbReference type="Proteomes" id="UP000077521">
    <property type="component" value="Unassembled WGS sequence"/>
</dbReference>
<sequence length="321" mass="35967">METQKGDTIYLNTASEPTEVEINWQQNTENKSAKYKTLTYDHGPDESRVKLANIFVQSTYYQILMDRAQPVPNKQQKSIKVDNDFQFGQQTDGKNRFLVYHNKANKPFQHRFVETTLASGIFNTIKGPLNSVAPLIPYVGTVLKEQFTSRFPGLAGHPLRDWNDAAVTAGDMIVVNDKYEEKNVIGVTWLQKTTEVKTPYVITRFTNLTEGRSTEGILFVEVSKWSELLKKAQADSPGPGKVIKVDSKFQYGQKDGIGNVRFLVYHDAMANPILQKRFLETVAESSKLEQLGTTLGSVTNHKPANKASLLSGLTGDALKNF</sequence>
<name>A0A177T6E8_9BASI</name>
<reference evidence="1" key="2">
    <citation type="journal article" date="2019" name="IMA Fungus">
        <title>Genome sequencing and comparison of five Tilletia species to identify candidate genes for the detection of regulated species infecting wheat.</title>
        <authorList>
            <person name="Nguyen H.D.T."/>
            <person name="Sultana T."/>
            <person name="Kesanakurti P."/>
            <person name="Hambleton S."/>
        </authorList>
    </citation>
    <scope>NUCLEOTIDE SEQUENCE</scope>
    <source>
        <strain evidence="1">DAOMC 236416</strain>
    </source>
</reference>
<dbReference type="EMBL" id="LWDF02001165">
    <property type="protein sequence ID" value="KAE8240065.1"/>
    <property type="molecule type" value="Genomic_DNA"/>
</dbReference>
<proteinExistence type="predicted"/>
<comment type="caution">
    <text evidence="1">The sequence shown here is derived from an EMBL/GenBank/DDBJ whole genome shotgun (WGS) entry which is preliminary data.</text>
</comment>
<accession>A0A177T6E8</accession>
<reference evidence="1" key="1">
    <citation type="submission" date="2016-04" db="EMBL/GenBank/DDBJ databases">
        <authorList>
            <person name="Nguyen H.D."/>
            <person name="Samba Siva P."/>
            <person name="Cullis J."/>
            <person name="Levesque C.A."/>
            <person name="Hambleton S."/>
        </authorList>
    </citation>
    <scope>NUCLEOTIDE SEQUENCE</scope>
    <source>
        <strain evidence="1">DAOMC 236416</strain>
    </source>
</reference>
<evidence type="ECO:0000313" key="1">
    <source>
        <dbReference type="EMBL" id="KAE8240065.1"/>
    </source>
</evidence>